<evidence type="ECO:0000313" key="1">
    <source>
        <dbReference type="EMBL" id="DAE32001.1"/>
    </source>
</evidence>
<name>A0A8S5RLL8_9VIRU</name>
<organism evidence="1">
    <name type="scientific">virus sp. ctReX5</name>
    <dbReference type="NCBI Taxonomy" id="2825818"/>
    <lineage>
        <taxon>Viruses</taxon>
    </lineage>
</organism>
<accession>A0A8S5RLL8</accession>
<proteinExistence type="predicted"/>
<protein>
    <submittedName>
        <fullName evidence="1">Uncharacterized protein</fullName>
    </submittedName>
</protein>
<sequence>MDNELKSLDAVEAEIRARYNGKYKSAPEYQASERATRKAITDIFRAVAELGACYDVTALISGKEYRRTAFTNYLNHKNYISPIIKACYS</sequence>
<dbReference type="EMBL" id="BK059114">
    <property type="protein sequence ID" value="DAE32001.1"/>
    <property type="molecule type" value="Genomic_DNA"/>
</dbReference>
<reference evidence="1" key="1">
    <citation type="journal article" date="2021" name="Proc. Natl. Acad. Sci. U.S.A.">
        <title>A Catalog of Tens of Thousands of Viruses from Human Metagenomes Reveals Hidden Associations with Chronic Diseases.</title>
        <authorList>
            <person name="Tisza M.J."/>
            <person name="Buck C.B."/>
        </authorList>
    </citation>
    <scope>NUCLEOTIDE SEQUENCE</scope>
    <source>
        <strain evidence="1">CtReX5</strain>
    </source>
</reference>